<evidence type="ECO:0000256" key="1">
    <source>
        <dbReference type="SAM" id="MobiDB-lite"/>
    </source>
</evidence>
<feature type="compositionally biased region" description="Polar residues" evidence="1">
    <location>
        <begin position="342"/>
        <end position="363"/>
    </location>
</feature>
<accession>A0AAV2TSW9</accession>
<dbReference type="Proteomes" id="UP001497525">
    <property type="component" value="Unassembled WGS sequence"/>
</dbReference>
<organism evidence="3 4">
    <name type="scientific">Calicophoron daubneyi</name>
    <name type="common">Rumen fluke</name>
    <name type="synonym">Paramphistomum daubneyi</name>
    <dbReference type="NCBI Taxonomy" id="300641"/>
    <lineage>
        <taxon>Eukaryota</taxon>
        <taxon>Metazoa</taxon>
        <taxon>Spiralia</taxon>
        <taxon>Lophotrochozoa</taxon>
        <taxon>Platyhelminthes</taxon>
        <taxon>Trematoda</taxon>
        <taxon>Digenea</taxon>
        <taxon>Plagiorchiida</taxon>
        <taxon>Pronocephalata</taxon>
        <taxon>Paramphistomoidea</taxon>
        <taxon>Paramphistomidae</taxon>
        <taxon>Calicophoron</taxon>
    </lineage>
</organism>
<keyword evidence="2" id="KW-1133">Transmembrane helix</keyword>
<dbReference type="EMBL" id="CAXLJL010000623">
    <property type="protein sequence ID" value="CAL5139696.1"/>
    <property type="molecule type" value="Genomic_DNA"/>
</dbReference>
<sequence length="481" mass="53692">MSGACLRHTSALIYVRKVTGYCVTRDIDFYVIEFGEVNLGDHFKNLPNTPSTNVTEQCPEDFIEKQEKYEAALPRIPSSTTIVKEIYPGKPPRCKQRIKFHHLLQYAVLAVVLIGTLTSVLLLLLGTLMSNRPCLTAGCILGLSCLGIFLHSCLRHRTFPSEPKMMMFSAAYMYPVCNLQLGVNPETAAAATAVATAALLPSHTLAPSGPLASSLEIAMLGQLRTQISKGSQASCIGPQSLDHRCTNCPRSVGEDIDGSSASYFRQVSDSAVYSSSRRYATDFHNTRTVTSMTLENPNEITNRPREDEWLSSDFRSDSKVQEKNTELTDPYPEVVLRKTNFTQDPQQHNGNSVPESETDNPQVKITHESCPLPSPAWSTNGSSADPDDPDLGNVRPHSEIIKPNETKVRLIPPVELTERKHSPIVPFAPEIRKDISSEFINLFTNRNSCEHMTRFDRRNTREMDGLFGPRAWRPWRSWVDP</sequence>
<comment type="caution">
    <text evidence="3">The sequence shown here is derived from an EMBL/GenBank/DDBJ whole genome shotgun (WGS) entry which is preliminary data.</text>
</comment>
<proteinExistence type="predicted"/>
<evidence type="ECO:0000313" key="4">
    <source>
        <dbReference type="Proteomes" id="UP001497525"/>
    </source>
</evidence>
<reference evidence="3" key="1">
    <citation type="submission" date="2024-06" db="EMBL/GenBank/DDBJ databases">
        <authorList>
            <person name="Liu X."/>
            <person name="Lenzi L."/>
            <person name="Haldenby T S."/>
            <person name="Uol C."/>
        </authorList>
    </citation>
    <scope>NUCLEOTIDE SEQUENCE</scope>
</reference>
<keyword evidence="2" id="KW-0812">Transmembrane</keyword>
<keyword evidence="2" id="KW-0472">Membrane</keyword>
<feature type="region of interest" description="Disordered" evidence="1">
    <location>
        <begin position="342"/>
        <end position="390"/>
    </location>
</feature>
<gene>
    <name evidence="3" type="ORF">CDAUBV1_LOCUS14811</name>
</gene>
<feature type="transmembrane region" description="Helical" evidence="2">
    <location>
        <begin position="103"/>
        <end position="129"/>
    </location>
</feature>
<dbReference type="AlphaFoldDB" id="A0AAV2TSW9"/>
<feature type="compositionally biased region" description="Basic and acidic residues" evidence="1">
    <location>
        <begin position="302"/>
        <end position="326"/>
    </location>
</feature>
<name>A0AAV2TSW9_CALDB</name>
<feature type="region of interest" description="Disordered" evidence="1">
    <location>
        <begin position="296"/>
        <end position="329"/>
    </location>
</feature>
<evidence type="ECO:0000256" key="2">
    <source>
        <dbReference type="SAM" id="Phobius"/>
    </source>
</evidence>
<protein>
    <submittedName>
        <fullName evidence="3">Uncharacterized protein</fullName>
    </submittedName>
</protein>
<evidence type="ECO:0000313" key="3">
    <source>
        <dbReference type="EMBL" id="CAL5139696.1"/>
    </source>
</evidence>